<evidence type="ECO:0000256" key="1">
    <source>
        <dbReference type="ARBA" id="ARBA00022679"/>
    </source>
</evidence>
<name>A0A6P2D270_9BACT</name>
<accession>A0A6P2D270</accession>
<keyword evidence="2" id="KW-0949">S-adenosyl-L-methionine</keyword>
<dbReference type="RefSeq" id="WP_162669649.1">
    <property type="nucleotide sequence ID" value="NZ_LR593886.1"/>
</dbReference>
<dbReference type="GO" id="GO:0032259">
    <property type="term" value="P:methylation"/>
    <property type="evidence" value="ECO:0007669"/>
    <property type="project" value="UniProtKB-KW"/>
</dbReference>
<dbReference type="GO" id="GO:0030791">
    <property type="term" value="F:arsenite methyltransferase activity"/>
    <property type="evidence" value="ECO:0007669"/>
    <property type="project" value="UniProtKB-EC"/>
</dbReference>
<sequence length="293" mass="30532">MSKIEDVVREKYGAVAASDLTGAHAGVRAVAEAFGYSAEELDAIPAEANMGLSCGNPTVTANLRPGEVVVDLGSGGGIDVFLAAKKVGPAGRAIGIDMTPEMIERARTNATRAGVENAEFRLGTIDQLPLENDSVDCLISNCVINLAPNKLAVFREMFRVLKPGGRVAVSDIALKRALPDELAKSVAAHVGCVAGAVPIADYERDLRAAGFEAVRVIETGSDLNAYKKVENQSTCCAPQGATSSTGLLMADECGPGAPGSDVHTDLVDLLRKYDVNEFAASVRVYAVKGRGNA</sequence>
<dbReference type="EC" id="2.1.1.137" evidence="4"/>
<evidence type="ECO:0000313" key="11">
    <source>
        <dbReference type="Proteomes" id="UP000464178"/>
    </source>
</evidence>
<dbReference type="EMBL" id="LR593886">
    <property type="protein sequence ID" value="VTR95203.1"/>
    <property type="molecule type" value="Genomic_DNA"/>
</dbReference>
<comment type="catalytic activity">
    <reaction evidence="7">
        <text>arsenic triglutathione + 2 [thioredoxin]-dithiol + 2 S-adenosyl-L-methionine + H2O = dimethylarsinous acid + 2 [thioredoxin]-disulfide + 3 glutathione + 2 S-adenosyl-L-homocysteine + 2 H(+)</text>
        <dbReference type="Rhea" id="RHEA:69464"/>
        <dbReference type="Rhea" id="RHEA-COMP:10698"/>
        <dbReference type="Rhea" id="RHEA-COMP:10700"/>
        <dbReference type="ChEBI" id="CHEBI:15377"/>
        <dbReference type="ChEBI" id="CHEBI:15378"/>
        <dbReference type="ChEBI" id="CHEBI:23808"/>
        <dbReference type="ChEBI" id="CHEBI:29950"/>
        <dbReference type="ChEBI" id="CHEBI:50058"/>
        <dbReference type="ChEBI" id="CHEBI:57856"/>
        <dbReference type="ChEBI" id="CHEBI:57925"/>
        <dbReference type="ChEBI" id="CHEBI:59789"/>
        <dbReference type="ChEBI" id="CHEBI:183640"/>
        <dbReference type="EC" id="2.1.1.137"/>
    </reaction>
</comment>
<evidence type="ECO:0000256" key="2">
    <source>
        <dbReference type="ARBA" id="ARBA00022691"/>
    </source>
</evidence>
<gene>
    <name evidence="10" type="ORF">SOIL9_25110</name>
</gene>
<evidence type="ECO:0000256" key="5">
    <source>
        <dbReference type="ARBA" id="ARBA00034545"/>
    </source>
</evidence>
<evidence type="ECO:0000256" key="3">
    <source>
        <dbReference type="ARBA" id="ARBA00034487"/>
    </source>
</evidence>
<dbReference type="InterPro" id="IPR029063">
    <property type="entry name" value="SAM-dependent_MTases_sf"/>
</dbReference>
<dbReference type="InterPro" id="IPR025714">
    <property type="entry name" value="Methyltranfer_dom"/>
</dbReference>
<dbReference type="Pfam" id="PF13847">
    <property type="entry name" value="Methyltransf_31"/>
    <property type="match status" value="1"/>
</dbReference>
<dbReference type="NCBIfam" id="NF008823">
    <property type="entry name" value="PRK11873.1"/>
    <property type="match status" value="1"/>
</dbReference>
<evidence type="ECO:0000259" key="9">
    <source>
        <dbReference type="Pfam" id="PF13847"/>
    </source>
</evidence>
<dbReference type="PANTHER" id="PTHR43675">
    <property type="entry name" value="ARSENITE METHYLTRANSFERASE"/>
    <property type="match status" value="1"/>
</dbReference>
<keyword evidence="10" id="KW-0489">Methyltransferase</keyword>
<dbReference type="AlphaFoldDB" id="A0A6P2D270"/>
<dbReference type="KEGG" id="gms:SOIL9_25110"/>
<keyword evidence="1 10" id="KW-0808">Transferase</keyword>
<dbReference type="Proteomes" id="UP000464178">
    <property type="component" value="Chromosome"/>
</dbReference>
<comment type="catalytic activity">
    <reaction evidence="6">
        <text>arsenic triglutathione + [thioredoxin]-dithiol + S-adenosyl-L-methionine + 2 H2O = methylarsonous acid + [thioredoxin]-disulfide + 3 glutathione + S-adenosyl-L-homocysteine + H(+)</text>
        <dbReference type="Rhea" id="RHEA:69460"/>
        <dbReference type="Rhea" id="RHEA-COMP:10698"/>
        <dbReference type="Rhea" id="RHEA-COMP:10700"/>
        <dbReference type="ChEBI" id="CHEBI:15377"/>
        <dbReference type="ChEBI" id="CHEBI:15378"/>
        <dbReference type="ChEBI" id="CHEBI:17826"/>
        <dbReference type="ChEBI" id="CHEBI:29950"/>
        <dbReference type="ChEBI" id="CHEBI:50058"/>
        <dbReference type="ChEBI" id="CHEBI:57856"/>
        <dbReference type="ChEBI" id="CHEBI:57925"/>
        <dbReference type="ChEBI" id="CHEBI:59789"/>
        <dbReference type="ChEBI" id="CHEBI:183640"/>
        <dbReference type="EC" id="2.1.1.137"/>
    </reaction>
</comment>
<keyword evidence="10" id="KW-0830">Ubiquinone</keyword>
<evidence type="ECO:0000256" key="7">
    <source>
        <dbReference type="ARBA" id="ARBA00047943"/>
    </source>
</evidence>
<evidence type="ECO:0000256" key="8">
    <source>
        <dbReference type="ARBA" id="ARBA00048428"/>
    </source>
</evidence>
<dbReference type="InterPro" id="IPR026669">
    <property type="entry name" value="Arsenite_MeTrfase-like"/>
</dbReference>
<organism evidence="10 11">
    <name type="scientific">Gemmata massiliana</name>
    <dbReference type="NCBI Taxonomy" id="1210884"/>
    <lineage>
        <taxon>Bacteria</taxon>
        <taxon>Pseudomonadati</taxon>
        <taxon>Planctomycetota</taxon>
        <taxon>Planctomycetia</taxon>
        <taxon>Gemmatales</taxon>
        <taxon>Gemmataceae</taxon>
        <taxon>Gemmata</taxon>
    </lineage>
</organism>
<evidence type="ECO:0000313" key="10">
    <source>
        <dbReference type="EMBL" id="VTR95203.1"/>
    </source>
</evidence>
<dbReference type="CDD" id="cd02440">
    <property type="entry name" value="AdoMet_MTases"/>
    <property type="match status" value="1"/>
</dbReference>
<evidence type="ECO:0000256" key="4">
    <source>
        <dbReference type="ARBA" id="ARBA00034521"/>
    </source>
</evidence>
<comment type="similarity">
    <text evidence="3">Belongs to the methyltransferase superfamily. Arsenite methyltransferase family.</text>
</comment>
<comment type="catalytic activity">
    <reaction evidence="8">
        <text>arsenic triglutathione + 3 [thioredoxin]-dithiol + 3 S-adenosyl-L-methionine = trimethylarsine + 3 [thioredoxin]-disulfide + 3 glutathione + 3 S-adenosyl-L-homocysteine + 3 H(+)</text>
        <dbReference type="Rhea" id="RHEA:69432"/>
        <dbReference type="Rhea" id="RHEA-COMP:10698"/>
        <dbReference type="Rhea" id="RHEA-COMP:10700"/>
        <dbReference type="ChEBI" id="CHEBI:15378"/>
        <dbReference type="ChEBI" id="CHEBI:27130"/>
        <dbReference type="ChEBI" id="CHEBI:29950"/>
        <dbReference type="ChEBI" id="CHEBI:50058"/>
        <dbReference type="ChEBI" id="CHEBI:57856"/>
        <dbReference type="ChEBI" id="CHEBI:57925"/>
        <dbReference type="ChEBI" id="CHEBI:59789"/>
        <dbReference type="ChEBI" id="CHEBI:183640"/>
        <dbReference type="EC" id="2.1.1.137"/>
    </reaction>
</comment>
<feature type="domain" description="Methyltransferase" evidence="9">
    <location>
        <begin position="65"/>
        <end position="198"/>
    </location>
</feature>
<reference evidence="10 11" key="1">
    <citation type="submission" date="2019-05" db="EMBL/GenBank/DDBJ databases">
        <authorList>
            <consortium name="Science for Life Laboratories"/>
        </authorList>
    </citation>
    <scope>NUCLEOTIDE SEQUENCE [LARGE SCALE GENOMIC DNA]</scope>
    <source>
        <strain evidence="10">Soil9</strain>
    </source>
</reference>
<dbReference type="PANTHER" id="PTHR43675:SF8">
    <property type="entry name" value="ARSENITE METHYLTRANSFERASE"/>
    <property type="match status" value="1"/>
</dbReference>
<protein>
    <recommendedName>
        <fullName evidence="5">Arsenite methyltransferase</fullName>
        <ecNumber evidence="4">2.1.1.137</ecNumber>
    </recommendedName>
</protein>
<keyword evidence="11" id="KW-1185">Reference proteome</keyword>
<dbReference type="Gene3D" id="3.40.50.150">
    <property type="entry name" value="Vaccinia Virus protein VP39"/>
    <property type="match status" value="1"/>
</dbReference>
<proteinExistence type="inferred from homology"/>
<evidence type="ECO:0000256" key="6">
    <source>
        <dbReference type="ARBA" id="ARBA00047941"/>
    </source>
</evidence>
<dbReference type="SUPFAM" id="SSF53335">
    <property type="entry name" value="S-adenosyl-L-methionine-dependent methyltransferases"/>
    <property type="match status" value="1"/>
</dbReference>